<organism evidence="1 2">
    <name type="scientific">Zestosphaera tikiterensis</name>
    <dbReference type="NCBI Taxonomy" id="1973259"/>
    <lineage>
        <taxon>Archaea</taxon>
        <taxon>Thermoproteota</taxon>
        <taxon>Thermoprotei</taxon>
        <taxon>Desulfurococcales</taxon>
        <taxon>Desulfurococcaceae</taxon>
        <taxon>Zestosphaera</taxon>
    </lineage>
</organism>
<reference evidence="1" key="2">
    <citation type="journal article" date="2018" name="Syst. Appl. Microbiol.">
        <title>A new symbiotic nanoarchaeote (Candidatus Nanoclepta minutus) and its host (Zestosphaera tikiterensis gen. nov., sp. nov.) from a New Zealand hot spring.</title>
        <authorList>
            <person name="St John E."/>
            <person name="Liu Y."/>
            <person name="Podar M."/>
            <person name="Stott M.B."/>
            <person name="Meneghin J."/>
            <person name="Chen Z."/>
            <person name="Lagutin K."/>
            <person name="Mitchell K."/>
            <person name="Reysenbach A.L."/>
        </authorList>
    </citation>
    <scope>NUCLEOTIDE SEQUENCE [LARGE SCALE GENOMIC DNA]</scope>
    <source>
        <strain evidence="1">NZ3</strain>
    </source>
</reference>
<evidence type="ECO:0008006" key="3">
    <source>
        <dbReference type="Google" id="ProtNLM"/>
    </source>
</evidence>
<reference evidence="1" key="1">
    <citation type="submission" date="2017-04" db="EMBL/GenBank/DDBJ databases">
        <authorList>
            <person name="Afonso C.L."/>
            <person name="Miller P.J."/>
            <person name="Scott M.A."/>
            <person name="Spackman E."/>
            <person name="Goraichik I."/>
            <person name="Dimitrov K.M."/>
            <person name="Suarez D.L."/>
            <person name="Swayne D.E."/>
        </authorList>
    </citation>
    <scope>NUCLEOTIDE SEQUENCE</scope>
    <source>
        <strain evidence="1">NZ3</strain>
    </source>
</reference>
<accession>A0A2R7Y7P4</accession>
<sequence length="383" mass="43109">MPQASEKLTPSEVIHRFIDEVKETKKLVRIVTSYDLESLTASAMLGKMLKHLEIPFEVLPDYERIPLTPDAKVIGINIPASECDECLILQTSTTESVSKVRYNVVLRYTSLLPGVLDLISEFTPVSKEMKALVLASILSKYLPRVKAPALNERDRNFLEVLSNDGVVEISKNLTLIGVSYLPPQTALLYSLDLFIPSKYLSENIENALSKVSKDFNIPSDKLREEVYLTKFDFFSKDIHMVTYMLLWLTDVKGFHGLLTSLFNNALLRYEYMRFLSDIKYLRDVVDLIINSRGQTIKNVKNIPVVNVEPTKASSNVLYRILSALNIINQNKGFLAFESFGKYYVPLSALNTSKRQSLIQKGAAVVGGYLELSDLSEVSSKSST</sequence>
<dbReference type="EMBL" id="NBVN01000002">
    <property type="protein sequence ID" value="PUA33486.1"/>
    <property type="molecule type" value="Genomic_DNA"/>
</dbReference>
<proteinExistence type="predicted"/>
<evidence type="ECO:0000313" key="1">
    <source>
        <dbReference type="EMBL" id="PUA33486.1"/>
    </source>
</evidence>
<gene>
    <name evidence="1" type="ORF">B7O98_03455</name>
</gene>
<comment type="caution">
    <text evidence="1">The sequence shown here is derived from an EMBL/GenBank/DDBJ whole genome shotgun (WGS) entry which is preliminary data.</text>
</comment>
<evidence type="ECO:0000313" key="2">
    <source>
        <dbReference type="Proteomes" id="UP000244093"/>
    </source>
</evidence>
<protein>
    <recommendedName>
        <fullName evidence="3">Phosphoesterase</fullName>
    </recommendedName>
</protein>
<dbReference type="AlphaFoldDB" id="A0A2R7Y7P4"/>
<name>A0A2R7Y7P4_9CREN</name>
<dbReference type="Proteomes" id="UP000244093">
    <property type="component" value="Unassembled WGS sequence"/>
</dbReference>